<feature type="domain" description="NB-ARC" evidence="1">
    <location>
        <begin position="127"/>
        <end position="290"/>
    </location>
</feature>
<evidence type="ECO:0000313" key="2">
    <source>
        <dbReference type="EMBL" id="KAK7995937.1"/>
    </source>
</evidence>
<evidence type="ECO:0000259" key="1">
    <source>
        <dbReference type="Pfam" id="PF00931"/>
    </source>
</evidence>
<name>A0ABR1R1I8_9PEZI</name>
<gene>
    <name evidence="2" type="ORF">PG991_015404</name>
</gene>
<dbReference type="PANTHER" id="PTHR46082:SF11">
    <property type="entry name" value="AAA+ ATPASE DOMAIN-CONTAINING PROTEIN-RELATED"/>
    <property type="match status" value="1"/>
</dbReference>
<dbReference type="InterPro" id="IPR053137">
    <property type="entry name" value="NLR-like"/>
</dbReference>
<evidence type="ECO:0000313" key="3">
    <source>
        <dbReference type="Proteomes" id="UP001396898"/>
    </source>
</evidence>
<dbReference type="Gene3D" id="1.25.40.10">
    <property type="entry name" value="Tetratricopeptide repeat domain"/>
    <property type="match status" value="1"/>
</dbReference>
<dbReference type="EMBL" id="JAQQWI010000022">
    <property type="protein sequence ID" value="KAK7995937.1"/>
    <property type="molecule type" value="Genomic_DNA"/>
</dbReference>
<protein>
    <recommendedName>
        <fullName evidence="1">NB-ARC domain-containing protein</fullName>
    </recommendedName>
</protein>
<organism evidence="2 3">
    <name type="scientific">Apiospora marii</name>
    <dbReference type="NCBI Taxonomy" id="335849"/>
    <lineage>
        <taxon>Eukaryota</taxon>
        <taxon>Fungi</taxon>
        <taxon>Dikarya</taxon>
        <taxon>Ascomycota</taxon>
        <taxon>Pezizomycotina</taxon>
        <taxon>Sordariomycetes</taxon>
        <taxon>Xylariomycetidae</taxon>
        <taxon>Amphisphaeriales</taxon>
        <taxon>Apiosporaceae</taxon>
        <taxon>Apiospora</taxon>
    </lineage>
</organism>
<reference evidence="2 3" key="1">
    <citation type="submission" date="2023-01" db="EMBL/GenBank/DDBJ databases">
        <title>Analysis of 21 Apiospora genomes using comparative genomics revels a genus with tremendous synthesis potential of carbohydrate active enzymes and secondary metabolites.</title>
        <authorList>
            <person name="Sorensen T."/>
        </authorList>
    </citation>
    <scope>NUCLEOTIDE SEQUENCE [LARGE SCALE GENOMIC DNA]</scope>
    <source>
        <strain evidence="2 3">CBS 20057</strain>
    </source>
</reference>
<keyword evidence="3" id="KW-1185">Reference proteome</keyword>
<dbReference type="InterPro" id="IPR027417">
    <property type="entry name" value="P-loop_NTPase"/>
</dbReference>
<proteinExistence type="predicted"/>
<dbReference type="Gene3D" id="3.40.50.300">
    <property type="entry name" value="P-loop containing nucleotide triphosphate hydrolases"/>
    <property type="match status" value="1"/>
</dbReference>
<dbReference type="Pfam" id="PF00931">
    <property type="entry name" value="NB-ARC"/>
    <property type="match status" value="1"/>
</dbReference>
<comment type="caution">
    <text evidence="2">The sequence shown here is derived from an EMBL/GenBank/DDBJ whole genome shotgun (WGS) entry which is preliminary data.</text>
</comment>
<dbReference type="SUPFAM" id="SSF52540">
    <property type="entry name" value="P-loop containing nucleoside triphosphate hydrolases"/>
    <property type="match status" value="1"/>
</dbReference>
<accession>A0ABR1R1I8</accession>
<dbReference type="PANTHER" id="PTHR46082">
    <property type="entry name" value="ATP/GTP-BINDING PROTEIN-RELATED"/>
    <property type="match status" value="1"/>
</dbReference>
<dbReference type="SUPFAM" id="SSF48452">
    <property type="entry name" value="TPR-like"/>
    <property type="match status" value="1"/>
</dbReference>
<dbReference type="InterPro" id="IPR002182">
    <property type="entry name" value="NB-ARC"/>
</dbReference>
<dbReference type="Pfam" id="PF13374">
    <property type="entry name" value="TPR_10"/>
    <property type="match status" value="1"/>
</dbReference>
<sequence length="833" mass="95115">MWQKGQGVMEALERGNLFEDVLMEHRRHQLPDYDIVSFWGASDTVVPRESSRLYLSGRNENVVMLNADHGGVCKFDDSQESLDNLDIVRFNISEVYTKALKKHRAPQHHIPLPRNKRFVGRSGFLEDMKQKLLLDEDEDCQNLAISGLGGIGKTQLALQFAYWVKENEPDFSVFWVPVSSRESFEHECAKIGRKFGFLKGGNNDNEDPKEPFRNYLESAESGDWLLIVDNADDENVVVNPSGGIRNYLPNSDTGLTIYTTRTRDIADELGDHVIELPQMSNEDAVGMLQTSLPRKERYDLVAELAEELTYLPLAISQATAYMKRNRIGIQDYLVLFRSEESLVDLMQTGQNDKTRYPGSENALALTWSISFSQIVRKDPVAARLLTFISFIEPKAIPRSLLPSLGSDAVMENAIGTLIAYAFLACQEDNEIEDDPISDDESVTFDFVTDEMEIDQTQYGQTRDDQIQEEEPDDVSMQDEEALDLSLYQDVLYDMHSLVHFAVKRLRPVDELIMAQTLQRFEMAWDADSEYLWRLYLPHTLRLLEQSGRYGDYKAKFDLCFRVGKCLSLDHRFHMAIGYFEEVLKQEDVAVKYGNYTPDDSLLFALGNAYLVVGRTVDSIPLLKAVVHTQREHHGRASPGCQRCERALASAYIDVGETREATAILEYIEMLQSRHPALKPNDPRRLETDFLLGRARLRGGRTGEAIKLLEQTVSAYTSLNYHDVYDEYVTNRLMAQHWLAAAYKEQGNVPRALDILQPVVDTHRKLSEKEDPYRLLSEELLSELLMETCRTRGMELRKQVVAARAELAERYPVQPRSLGFYCLEEFKAPSVVDI</sequence>
<dbReference type="InterPro" id="IPR011990">
    <property type="entry name" value="TPR-like_helical_dom_sf"/>
</dbReference>
<dbReference type="Proteomes" id="UP001396898">
    <property type="component" value="Unassembled WGS sequence"/>
</dbReference>